<accession>A0A3G6THD7</accession>
<sequence length="234" mass="26674">MKTNEKIDLAGNLLNFISDNNTYSDLEDVRSITIDSIAQSVQSFLISIILSKELENIDYVQAKIYDKYTSADLETLGHNFDGFIKDAVFTKLFISTEINFRTIARHLEANPGSINKTSIKATFEKLLDTNVTNLFSTIDAYEKDIIIYFFYLRNTIHNVGIHTNPNHSIEIEDKTSVINTAKVKLELIENQTNNINYKDSLLLFEQVIKVLIKFNSLLPVGQQIKHPLADFGYN</sequence>
<dbReference type="EMBL" id="CP033932">
    <property type="protein sequence ID" value="AZB27417.1"/>
    <property type="molecule type" value="Genomic_DNA"/>
</dbReference>
<evidence type="ECO:0000313" key="1">
    <source>
        <dbReference type="EMBL" id="AZB27417.1"/>
    </source>
</evidence>
<dbReference type="Proteomes" id="UP000271193">
    <property type="component" value="Chromosome"/>
</dbReference>
<dbReference type="KEGG" id="cben:EG339_23900"/>
<evidence type="ECO:0000313" key="2">
    <source>
        <dbReference type="Proteomes" id="UP000271193"/>
    </source>
</evidence>
<proteinExistence type="predicted"/>
<dbReference type="GeneID" id="99067846"/>
<name>A0A3G6THD7_9FLAO</name>
<gene>
    <name evidence="1" type="ORF">EG339_23900</name>
</gene>
<reference evidence="2" key="1">
    <citation type="submission" date="2018-11" db="EMBL/GenBank/DDBJ databases">
        <title>Proposal to divide the Flavobacteriaceae and reorganize its genera based on Amino Acid Identity values calculated from whole genome sequences.</title>
        <authorList>
            <person name="Nicholson A.C."/>
            <person name="Gulvik C.A."/>
            <person name="Whitney A.M."/>
            <person name="Humrighouse B.W."/>
            <person name="Bell M."/>
            <person name="Holmes B."/>
            <person name="Steigerwalt A.G."/>
            <person name="Villarma A."/>
            <person name="Sheth M."/>
            <person name="Batra D."/>
            <person name="Pryor J."/>
            <person name="Bernardet J.-F."/>
            <person name="Hugo C."/>
            <person name="Kampfer P."/>
            <person name="Newman J."/>
            <person name="McQuiston J.R."/>
        </authorList>
    </citation>
    <scope>NUCLEOTIDE SEQUENCE [LARGE SCALE GENOMIC DNA]</scope>
    <source>
        <strain evidence="2">G0229</strain>
    </source>
</reference>
<keyword evidence="2" id="KW-1185">Reference proteome</keyword>
<protein>
    <recommendedName>
        <fullName evidence="3">RiboL-PSP-HEPN domain-containing protein</fullName>
    </recommendedName>
</protein>
<dbReference type="AlphaFoldDB" id="A0A3G6THD7"/>
<dbReference type="RefSeq" id="WP_123872513.1">
    <property type="nucleotide sequence ID" value="NZ_CP033932.1"/>
</dbReference>
<organism evidence="1 2">
    <name type="scientific">Chryseobacterium bernardetii</name>
    <dbReference type="NCBI Taxonomy" id="1241978"/>
    <lineage>
        <taxon>Bacteria</taxon>
        <taxon>Pseudomonadati</taxon>
        <taxon>Bacteroidota</taxon>
        <taxon>Flavobacteriia</taxon>
        <taxon>Flavobacteriales</taxon>
        <taxon>Weeksellaceae</taxon>
        <taxon>Chryseobacterium group</taxon>
        <taxon>Chryseobacterium</taxon>
    </lineage>
</organism>
<evidence type="ECO:0008006" key="3">
    <source>
        <dbReference type="Google" id="ProtNLM"/>
    </source>
</evidence>